<evidence type="ECO:0000256" key="3">
    <source>
        <dbReference type="ARBA" id="ARBA00023002"/>
    </source>
</evidence>
<dbReference type="STRING" id="1509407.A0A0L1J775"/>
<evidence type="ECO:0000256" key="6">
    <source>
        <dbReference type="RuleBase" id="RU000461"/>
    </source>
</evidence>
<protein>
    <submittedName>
        <fullName evidence="8">Cytochrome P450 monooxygenase</fullName>
    </submittedName>
</protein>
<keyword evidence="3 6" id="KW-0560">Oxidoreductase</keyword>
<dbReference type="GO" id="GO:0004497">
    <property type="term" value="F:monooxygenase activity"/>
    <property type="evidence" value="ECO:0007669"/>
    <property type="project" value="UniProtKB-KW"/>
</dbReference>
<organism evidence="8 9">
    <name type="scientific">Aspergillus nomiae NRRL (strain ATCC 15546 / NRRL 13137 / CBS 260.88 / M93)</name>
    <dbReference type="NCBI Taxonomy" id="1509407"/>
    <lineage>
        <taxon>Eukaryota</taxon>
        <taxon>Fungi</taxon>
        <taxon>Dikarya</taxon>
        <taxon>Ascomycota</taxon>
        <taxon>Pezizomycotina</taxon>
        <taxon>Eurotiomycetes</taxon>
        <taxon>Eurotiomycetidae</taxon>
        <taxon>Eurotiales</taxon>
        <taxon>Aspergillaceae</taxon>
        <taxon>Aspergillus</taxon>
        <taxon>Aspergillus subgen. Circumdati</taxon>
    </lineage>
</organism>
<dbReference type="InterPro" id="IPR036396">
    <property type="entry name" value="Cyt_P450_sf"/>
</dbReference>
<dbReference type="GO" id="GO:0016705">
    <property type="term" value="F:oxidoreductase activity, acting on paired donors, with incorporation or reduction of molecular oxygen"/>
    <property type="evidence" value="ECO:0007669"/>
    <property type="project" value="InterPro"/>
</dbReference>
<sequence>MDYIHSLLSCPVLGISCGAILIFLGIVVHDVYLWTCLPPGPCPIPLVGNKLQIPSKHPWIKFQEWSRIYGPIYTIWLGRRPTVVISDPSIASELLEKRSKKYSTRPRFVTMGEIYWDMASILVQPYGKEWLIRRRLLHSALTPRALEHYKVLQQAESSRLCYQLLEGAAEWESLFDRLASSIVFAVSYGHRVDSAKSPVIRQRLEFMQYASSLNVPGAYLVESFPMLKYLPDWIAPWKAEIKRRGCLEAEANMALVRVVRQDIESAKQSPGAEPLFNSLTKQLLETRDSDPTVFPLTERDFSYIPASLFGAGSDTTSSTLCSAMLAIITNQAVLEMAQAELDSVVGPGRFPTFEDIPKLPYLRALCKEVLRWRPVAILGGTPHACSEDDYYRGYYIPQGTIMLGNSWAINMNPTYYPNPDQFNPLRFLDIDPHLLPYLPKEYISSVKQEKGSAHPSKIGHSSFGWGRRICPGADLATNTLLITLSRLLWCFDIRPIPGHVYDTLDYTNGFNVRPRDLQLGLQIRSDQHRHVLQREYEVATAFLKMLSPFDESMLQGTGRQV</sequence>
<proteinExistence type="inferred from homology"/>
<comment type="caution">
    <text evidence="8">The sequence shown here is derived from an EMBL/GenBank/DDBJ whole genome shotgun (WGS) entry which is preliminary data.</text>
</comment>
<dbReference type="Gene3D" id="1.10.630.10">
    <property type="entry name" value="Cytochrome P450"/>
    <property type="match status" value="1"/>
</dbReference>
<dbReference type="GO" id="GO:0020037">
    <property type="term" value="F:heme binding"/>
    <property type="evidence" value="ECO:0007669"/>
    <property type="project" value="InterPro"/>
</dbReference>
<dbReference type="PRINTS" id="PR00463">
    <property type="entry name" value="EP450I"/>
</dbReference>
<feature type="transmembrane region" description="Helical" evidence="7">
    <location>
        <begin position="12"/>
        <end position="34"/>
    </location>
</feature>
<dbReference type="PANTHER" id="PTHR46300">
    <property type="entry name" value="P450, PUTATIVE (EUROFUNG)-RELATED-RELATED"/>
    <property type="match status" value="1"/>
</dbReference>
<comment type="cofactor">
    <cofactor evidence="5">
        <name>heme</name>
        <dbReference type="ChEBI" id="CHEBI:30413"/>
    </cofactor>
</comment>
<dbReference type="RefSeq" id="XP_015408589.1">
    <property type="nucleotide sequence ID" value="XM_015549394.1"/>
</dbReference>
<dbReference type="PRINTS" id="PR00385">
    <property type="entry name" value="P450"/>
</dbReference>
<keyword evidence="4 5" id="KW-0408">Iron</keyword>
<keyword evidence="7" id="KW-0472">Membrane</keyword>
<name>A0A0L1J775_ASPN3</name>
<dbReference type="InterPro" id="IPR050364">
    <property type="entry name" value="Cytochrome_P450_fung"/>
</dbReference>
<gene>
    <name evidence="8" type="ORF">ANOM_004137</name>
</gene>
<reference evidence="8 9" key="1">
    <citation type="submission" date="2014-06" db="EMBL/GenBank/DDBJ databases">
        <title>The Genome of the Aflatoxigenic Filamentous Fungus Aspergillus nomius.</title>
        <authorList>
            <person name="Moore M.G."/>
            <person name="Shannon B.M."/>
            <person name="Brian M.M."/>
        </authorList>
    </citation>
    <scope>NUCLEOTIDE SEQUENCE [LARGE SCALE GENOMIC DNA]</scope>
    <source>
        <strain evidence="8 9">NRRL 13137</strain>
    </source>
</reference>
<feature type="binding site" description="axial binding residue" evidence="5">
    <location>
        <position position="470"/>
    </location>
    <ligand>
        <name>heme</name>
        <dbReference type="ChEBI" id="CHEBI:30413"/>
    </ligand>
    <ligandPart>
        <name>Fe</name>
        <dbReference type="ChEBI" id="CHEBI:18248"/>
    </ligandPart>
</feature>
<keyword evidence="7" id="KW-1133">Transmembrane helix</keyword>
<evidence type="ECO:0000256" key="5">
    <source>
        <dbReference type="PIRSR" id="PIRSR602401-1"/>
    </source>
</evidence>
<dbReference type="PANTHER" id="PTHR46300:SF4">
    <property type="entry name" value="CYTOCHROME P450 98A3"/>
    <property type="match status" value="1"/>
</dbReference>
<evidence type="ECO:0000256" key="1">
    <source>
        <dbReference type="ARBA" id="ARBA00010617"/>
    </source>
</evidence>
<dbReference type="InterPro" id="IPR017972">
    <property type="entry name" value="Cyt_P450_CS"/>
</dbReference>
<dbReference type="SUPFAM" id="SSF48264">
    <property type="entry name" value="Cytochrome P450"/>
    <property type="match status" value="1"/>
</dbReference>
<dbReference type="OrthoDB" id="1103324at2759"/>
<dbReference type="GO" id="GO:0005506">
    <property type="term" value="F:iron ion binding"/>
    <property type="evidence" value="ECO:0007669"/>
    <property type="project" value="InterPro"/>
</dbReference>
<keyword evidence="6 8" id="KW-0503">Monooxygenase</keyword>
<keyword evidence="2 5" id="KW-0479">Metal-binding</keyword>
<dbReference type="Proteomes" id="UP000037505">
    <property type="component" value="Unassembled WGS sequence"/>
</dbReference>
<evidence type="ECO:0000313" key="9">
    <source>
        <dbReference type="Proteomes" id="UP000037505"/>
    </source>
</evidence>
<keyword evidence="9" id="KW-1185">Reference proteome</keyword>
<dbReference type="CDD" id="cd11065">
    <property type="entry name" value="CYP64-like"/>
    <property type="match status" value="1"/>
</dbReference>
<dbReference type="GeneID" id="26805941"/>
<accession>A0A0L1J775</accession>
<keyword evidence="5 6" id="KW-0349">Heme</keyword>
<dbReference type="InterPro" id="IPR002401">
    <property type="entry name" value="Cyt_P450_E_grp-I"/>
</dbReference>
<evidence type="ECO:0000256" key="2">
    <source>
        <dbReference type="ARBA" id="ARBA00022723"/>
    </source>
</evidence>
<evidence type="ECO:0000256" key="7">
    <source>
        <dbReference type="SAM" id="Phobius"/>
    </source>
</evidence>
<comment type="similarity">
    <text evidence="1 6">Belongs to the cytochrome P450 family.</text>
</comment>
<keyword evidence="7" id="KW-0812">Transmembrane</keyword>
<evidence type="ECO:0000313" key="8">
    <source>
        <dbReference type="EMBL" id="KNG87666.1"/>
    </source>
</evidence>
<dbReference type="AlphaFoldDB" id="A0A0L1J775"/>
<evidence type="ECO:0000256" key="4">
    <source>
        <dbReference type="ARBA" id="ARBA00023004"/>
    </source>
</evidence>
<dbReference type="InterPro" id="IPR001128">
    <property type="entry name" value="Cyt_P450"/>
</dbReference>
<dbReference type="EMBL" id="JNOM01000074">
    <property type="protein sequence ID" value="KNG87666.1"/>
    <property type="molecule type" value="Genomic_DNA"/>
</dbReference>
<dbReference type="Pfam" id="PF00067">
    <property type="entry name" value="p450"/>
    <property type="match status" value="1"/>
</dbReference>
<dbReference type="PROSITE" id="PS00086">
    <property type="entry name" value="CYTOCHROME_P450"/>
    <property type="match status" value="1"/>
</dbReference>